<evidence type="ECO:0000313" key="2">
    <source>
        <dbReference type="EMBL" id="SVA04103.1"/>
    </source>
</evidence>
<evidence type="ECO:0000256" key="1">
    <source>
        <dbReference type="SAM" id="MobiDB-lite"/>
    </source>
</evidence>
<gene>
    <name evidence="2" type="ORF">METZ01_LOCUS56957</name>
</gene>
<name>A0A381SS31_9ZZZZ</name>
<accession>A0A381SS31</accession>
<sequence length="70" mass="8117">VLPQQQRQPQLTQRQACVDTQRAEVKCRTPPAGLRRRLKRLNGYGQRPSRQTQGSRQSQNLGEDQNRQYG</sequence>
<dbReference type="AlphaFoldDB" id="A0A381SS31"/>
<organism evidence="2">
    <name type="scientific">marine metagenome</name>
    <dbReference type="NCBI Taxonomy" id="408172"/>
    <lineage>
        <taxon>unclassified sequences</taxon>
        <taxon>metagenomes</taxon>
        <taxon>ecological metagenomes</taxon>
    </lineage>
</organism>
<feature type="region of interest" description="Disordered" evidence="1">
    <location>
        <begin position="1"/>
        <end position="70"/>
    </location>
</feature>
<feature type="non-terminal residue" evidence="2">
    <location>
        <position position="1"/>
    </location>
</feature>
<feature type="compositionally biased region" description="Polar residues" evidence="1">
    <location>
        <begin position="48"/>
        <end position="70"/>
    </location>
</feature>
<feature type="compositionally biased region" description="Low complexity" evidence="1">
    <location>
        <begin position="1"/>
        <end position="15"/>
    </location>
</feature>
<dbReference type="EMBL" id="UINC01003188">
    <property type="protein sequence ID" value="SVA04103.1"/>
    <property type="molecule type" value="Genomic_DNA"/>
</dbReference>
<proteinExistence type="predicted"/>
<reference evidence="2" key="1">
    <citation type="submission" date="2018-05" db="EMBL/GenBank/DDBJ databases">
        <authorList>
            <person name="Lanie J.A."/>
            <person name="Ng W.-L."/>
            <person name="Kazmierczak K.M."/>
            <person name="Andrzejewski T.M."/>
            <person name="Davidsen T.M."/>
            <person name="Wayne K.J."/>
            <person name="Tettelin H."/>
            <person name="Glass J.I."/>
            <person name="Rusch D."/>
            <person name="Podicherti R."/>
            <person name="Tsui H.-C.T."/>
            <person name="Winkler M.E."/>
        </authorList>
    </citation>
    <scope>NUCLEOTIDE SEQUENCE</scope>
</reference>
<protein>
    <submittedName>
        <fullName evidence="2">Uncharacterized protein</fullName>
    </submittedName>
</protein>